<keyword evidence="6 13" id="KW-0479">Metal-binding</keyword>
<evidence type="ECO:0000256" key="12">
    <source>
        <dbReference type="ARBA" id="ARBA00023136"/>
    </source>
</evidence>
<feature type="transmembrane region" description="Helical" evidence="15">
    <location>
        <begin position="6"/>
        <end position="23"/>
    </location>
</feature>
<dbReference type="EMBL" id="GEBQ01026425">
    <property type="protein sequence ID" value="JAT13552.1"/>
    <property type="molecule type" value="Transcribed_RNA"/>
</dbReference>
<keyword evidence="8" id="KW-0492">Microsome</keyword>
<reference evidence="16" key="1">
    <citation type="submission" date="2015-11" db="EMBL/GenBank/DDBJ databases">
        <title>De novo transcriptome assembly of four potential Pierce s Disease insect vectors from Arizona vineyards.</title>
        <authorList>
            <person name="Tassone E.E."/>
        </authorList>
    </citation>
    <scope>NUCLEOTIDE SEQUENCE</scope>
</reference>
<keyword evidence="7" id="KW-0256">Endoplasmic reticulum</keyword>
<dbReference type="GO" id="GO:0005506">
    <property type="term" value="F:iron ion binding"/>
    <property type="evidence" value="ECO:0007669"/>
    <property type="project" value="InterPro"/>
</dbReference>
<dbReference type="InterPro" id="IPR002401">
    <property type="entry name" value="Cyt_P450_E_grp-I"/>
</dbReference>
<dbReference type="InterPro" id="IPR036396">
    <property type="entry name" value="Cyt_P450_sf"/>
</dbReference>
<evidence type="ECO:0000256" key="5">
    <source>
        <dbReference type="ARBA" id="ARBA00022617"/>
    </source>
</evidence>
<evidence type="ECO:0000256" key="1">
    <source>
        <dbReference type="ARBA" id="ARBA00001971"/>
    </source>
</evidence>
<keyword evidence="12 15" id="KW-0472">Membrane</keyword>
<evidence type="ECO:0000256" key="6">
    <source>
        <dbReference type="ARBA" id="ARBA00022723"/>
    </source>
</evidence>
<gene>
    <name evidence="16" type="ORF">g.23458</name>
</gene>
<protein>
    <recommendedName>
        <fullName evidence="17">Cytochrome P450</fullName>
    </recommendedName>
</protein>
<comment type="subcellular location">
    <subcellularLocation>
        <location evidence="3">Endoplasmic reticulum membrane</location>
        <topology evidence="3">Peripheral membrane protein</topology>
    </subcellularLocation>
    <subcellularLocation>
        <location evidence="2">Microsome membrane</location>
        <topology evidence="2">Peripheral membrane protein</topology>
    </subcellularLocation>
</comment>
<evidence type="ECO:0000256" key="3">
    <source>
        <dbReference type="ARBA" id="ARBA00004406"/>
    </source>
</evidence>
<dbReference type="GO" id="GO:0004497">
    <property type="term" value="F:monooxygenase activity"/>
    <property type="evidence" value="ECO:0007669"/>
    <property type="project" value="UniProtKB-KW"/>
</dbReference>
<keyword evidence="15" id="KW-1133">Transmembrane helix</keyword>
<dbReference type="CDD" id="cd11056">
    <property type="entry name" value="CYP6-like"/>
    <property type="match status" value="1"/>
</dbReference>
<keyword evidence="15" id="KW-0812">Transmembrane</keyword>
<evidence type="ECO:0000256" key="15">
    <source>
        <dbReference type="SAM" id="Phobius"/>
    </source>
</evidence>
<dbReference type="AlphaFoldDB" id="A0A1B6KQ36"/>
<evidence type="ECO:0000256" key="13">
    <source>
        <dbReference type="PIRSR" id="PIRSR602401-1"/>
    </source>
</evidence>
<keyword evidence="9 14" id="KW-0560">Oxidoreductase</keyword>
<feature type="binding site" description="axial binding residue" evidence="13">
    <location>
        <position position="464"/>
    </location>
    <ligand>
        <name>heme</name>
        <dbReference type="ChEBI" id="CHEBI:30413"/>
    </ligand>
    <ligandPart>
        <name>Fe</name>
        <dbReference type="ChEBI" id="CHEBI:18248"/>
    </ligandPart>
</feature>
<evidence type="ECO:0000313" key="16">
    <source>
        <dbReference type="EMBL" id="JAT13552.1"/>
    </source>
</evidence>
<evidence type="ECO:0000256" key="2">
    <source>
        <dbReference type="ARBA" id="ARBA00004174"/>
    </source>
</evidence>
<keyword evidence="10 13" id="KW-0408">Iron</keyword>
<dbReference type="GO" id="GO:0016705">
    <property type="term" value="F:oxidoreductase activity, acting on paired donors, with incorporation or reduction of molecular oxygen"/>
    <property type="evidence" value="ECO:0007669"/>
    <property type="project" value="InterPro"/>
</dbReference>
<keyword evidence="11 14" id="KW-0503">Monooxygenase</keyword>
<dbReference type="GO" id="GO:0005789">
    <property type="term" value="C:endoplasmic reticulum membrane"/>
    <property type="evidence" value="ECO:0007669"/>
    <property type="project" value="UniProtKB-SubCell"/>
</dbReference>
<organism evidence="16">
    <name type="scientific">Graphocephala atropunctata</name>
    <dbReference type="NCBI Taxonomy" id="36148"/>
    <lineage>
        <taxon>Eukaryota</taxon>
        <taxon>Metazoa</taxon>
        <taxon>Ecdysozoa</taxon>
        <taxon>Arthropoda</taxon>
        <taxon>Hexapoda</taxon>
        <taxon>Insecta</taxon>
        <taxon>Pterygota</taxon>
        <taxon>Neoptera</taxon>
        <taxon>Paraneoptera</taxon>
        <taxon>Hemiptera</taxon>
        <taxon>Auchenorrhyncha</taxon>
        <taxon>Membracoidea</taxon>
        <taxon>Cicadellidae</taxon>
        <taxon>Cicadellinae</taxon>
        <taxon>Cicadellini</taxon>
        <taxon>Graphocephala</taxon>
    </lineage>
</organism>
<evidence type="ECO:0000256" key="4">
    <source>
        <dbReference type="ARBA" id="ARBA00010617"/>
    </source>
</evidence>
<evidence type="ECO:0000256" key="14">
    <source>
        <dbReference type="RuleBase" id="RU000461"/>
    </source>
</evidence>
<evidence type="ECO:0008006" key="17">
    <source>
        <dbReference type="Google" id="ProtNLM"/>
    </source>
</evidence>
<dbReference type="InterPro" id="IPR017972">
    <property type="entry name" value="Cyt_P450_CS"/>
</dbReference>
<dbReference type="InterPro" id="IPR001128">
    <property type="entry name" value="Cyt_P450"/>
</dbReference>
<dbReference type="PRINTS" id="PR00385">
    <property type="entry name" value="P450"/>
</dbReference>
<evidence type="ECO:0000256" key="7">
    <source>
        <dbReference type="ARBA" id="ARBA00022824"/>
    </source>
</evidence>
<dbReference type="PANTHER" id="PTHR24292:SF104">
    <property type="entry name" value="CYTOCHROME P450 308A1-RELATED"/>
    <property type="match status" value="1"/>
</dbReference>
<evidence type="ECO:0000256" key="10">
    <source>
        <dbReference type="ARBA" id="ARBA00023004"/>
    </source>
</evidence>
<dbReference type="GO" id="GO:0020037">
    <property type="term" value="F:heme binding"/>
    <property type="evidence" value="ECO:0007669"/>
    <property type="project" value="InterPro"/>
</dbReference>
<comment type="similarity">
    <text evidence="4 14">Belongs to the cytochrome P450 family.</text>
</comment>
<evidence type="ECO:0000256" key="9">
    <source>
        <dbReference type="ARBA" id="ARBA00023002"/>
    </source>
</evidence>
<evidence type="ECO:0000256" key="8">
    <source>
        <dbReference type="ARBA" id="ARBA00022848"/>
    </source>
</evidence>
<sequence length="528" mass="60887">MCSLLSVFILIVITVALFIYWYQTKNFNYWRDRKVPFLQPHWIFGNIKDPLLKKISWAEFATECYKQFKDRGFGGVYLLRKPAVIICSPDLIEKVLVDDFSYFQERTSFWNSHEILSKALVYAKGDEWRVMRYYLSSAFTTDKLKCMSQQIFSCSNNFLRNIKAKKLFEVESLVFEFTTEVIASCTLGVQLLSGSSENGKFWSAVDVIFNSSLLHMPKILYAIVHPKIFNWIRNIIMPNSCTKFFVNFTQALIRCREHNGIEGTDILQLLLTLKEKEKTRLLTDFNSGGIEENEDLPKCTTCSKLHCAEKLFSDDYITAQIFNILFGGTIPTVTPLSFALLEIARNDSIQRRIQEEVDSIIIKYGGWNYSAFQEMVYIDQVIQETMRVYNYRTFLLRSVTKPYKIPGTDIVLEKGVFVNIPVSAIHMDPQYYPDPEVFDPDRFAGNNYRPSAVFLPFGAGPRTCIAMRFAVLIIKMCISRTLLRYSLKVNEKTPSPLTFDNTVTSPKVKGGLWLEAVERENICNPKSI</sequence>
<name>A0A1B6KQ36_9HEMI</name>
<dbReference type="PRINTS" id="PR00463">
    <property type="entry name" value="EP450I"/>
</dbReference>
<keyword evidence="5 13" id="KW-0349">Heme</keyword>
<proteinExistence type="inferred from homology"/>
<dbReference type="InterPro" id="IPR050476">
    <property type="entry name" value="Insect_CytP450_Detox"/>
</dbReference>
<accession>A0A1B6KQ36</accession>
<dbReference type="PANTHER" id="PTHR24292">
    <property type="entry name" value="CYTOCHROME P450"/>
    <property type="match status" value="1"/>
</dbReference>
<dbReference type="Gene3D" id="1.10.630.10">
    <property type="entry name" value="Cytochrome P450"/>
    <property type="match status" value="1"/>
</dbReference>
<dbReference type="PROSITE" id="PS00086">
    <property type="entry name" value="CYTOCHROME_P450"/>
    <property type="match status" value="1"/>
</dbReference>
<dbReference type="Pfam" id="PF00067">
    <property type="entry name" value="p450"/>
    <property type="match status" value="1"/>
</dbReference>
<evidence type="ECO:0000256" key="11">
    <source>
        <dbReference type="ARBA" id="ARBA00023033"/>
    </source>
</evidence>
<dbReference type="SUPFAM" id="SSF48264">
    <property type="entry name" value="Cytochrome P450"/>
    <property type="match status" value="1"/>
</dbReference>
<comment type="cofactor">
    <cofactor evidence="1 13">
        <name>heme</name>
        <dbReference type="ChEBI" id="CHEBI:30413"/>
    </cofactor>
</comment>